<evidence type="ECO:0000313" key="4">
    <source>
        <dbReference type="EMBL" id="GMN90260.1"/>
    </source>
</evidence>
<reference evidence="4 5" key="1">
    <citation type="journal article" date="2024" name="Dis. Aquat. Organ.">
        <title>Francisella sciaenopsi sp. nov. isolated from diseased red drum Sciaenops ocellatus in Florida, USA.</title>
        <authorList>
            <person name="Kawahara M."/>
            <person name="Cody T.T."/>
            <person name="Yanong R.P.E."/>
            <person name="Henderson E."/>
            <person name="Yazdi Z."/>
            <person name="Soto E."/>
        </authorList>
    </citation>
    <scope>NUCLEOTIDE SEQUENCE [LARGE SCALE GENOMIC DNA]</scope>
    <source>
        <strain evidence="4 5">R22-20-7</strain>
    </source>
</reference>
<evidence type="ECO:0000256" key="1">
    <source>
        <dbReference type="ARBA" id="ARBA00022676"/>
    </source>
</evidence>
<dbReference type="PANTHER" id="PTHR22916">
    <property type="entry name" value="GLYCOSYLTRANSFERASE"/>
    <property type="match status" value="1"/>
</dbReference>
<organism evidence="4 5">
    <name type="scientific">Francisella sciaenopsi</name>
    <dbReference type="NCBI Taxonomy" id="3055034"/>
    <lineage>
        <taxon>Bacteria</taxon>
        <taxon>Pseudomonadati</taxon>
        <taxon>Pseudomonadota</taxon>
        <taxon>Gammaproteobacteria</taxon>
        <taxon>Thiotrichales</taxon>
        <taxon>Francisellaceae</taxon>
        <taxon>Francisella</taxon>
    </lineage>
</organism>
<dbReference type="RefSeq" id="WP_407877961.1">
    <property type="nucleotide sequence ID" value="NZ_BTHG01000007.1"/>
</dbReference>
<evidence type="ECO:0000313" key="5">
    <source>
        <dbReference type="Proteomes" id="UP001628164"/>
    </source>
</evidence>
<protein>
    <submittedName>
        <fullName evidence="4">Glycosyltransferase</fullName>
    </submittedName>
</protein>
<evidence type="ECO:0000259" key="3">
    <source>
        <dbReference type="Pfam" id="PF00535"/>
    </source>
</evidence>
<dbReference type="InterPro" id="IPR029044">
    <property type="entry name" value="Nucleotide-diphossugar_trans"/>
</dbReference>
<gene>
    <name evidence="4" type="ORF">fsci_17480</name>
</gene>
<keyword evidence="5" id="KW-1185">Reference proteome</keyword>
<name>A0ABQ6PH54_9GAMM</name>
<keyword evidence="1" id="KW-0328">Glycosyltransferase</keyword>
<dbReference type="Proteomes" id="UP001628164">
    <property type="component" value="Unassembled WGS sequence"/>
</dbReference>
<sequence>MDDKLALISVIIPVYNVQDYLVRCLESVINQTYKSLEIILVNDGSTDNSLEICQQYINKDSRIILINKKNGGLSSARNAGLDIYKGKYITFIDSDDWVALDYINTLYQNIIDNNADISIVGFENVYDFNVEDISNTNKIKIFSQKEAVNKLILNKLETSAWGKLFNSFLYKKNRFREGIIFEDLDIMYKLFLSANKIVRNSSIKYFYFQRKSSIMGTAKNIRNIVKTSDTYIDIFVSQNKFLIEKDFCLSDAVYIYQASVLYKYYLACSCCVFNKAVFAQRKKISNVINKFFKNITNTNKGKFFMYVNIVKILLTKVLKRSR</sequence>
<evidence type="ECO:0000256" key="2">
    <source>
        <dbReference type="ARBA" id="ARBA00022679"/>
    </source>
</evidence>
<dbReference type="Pfam" id="PF00535">
    <property type="entry name" value="Glycos_transf_2"/>
    <property type="match status" value="1"/>
</dbReference>
<comment type="caution">
    <text evidence="4">The sequence shown here is derived from an EMBL/GenBank/DDBJ whole genome shotgun (WGS) entry which is preliminary data.</text>
</comment>
<accession>A0ABQ6PH54</accession>
<dbReference type="InterPro" id="IPR001173">
    <property type="entry name" value="Glyco_trans_2-like"/>
</dbReference>
<proteinExistence type="predicted"/>
<dbReference type="PANTHER" id="PTHR22916:SF51">
    <property type="entry name" value="GLYCOSYLTRANSFERASE EPSH-RELATED"/>
    <property type="match status" value="1"/>
</dbReference>
<feature type="domain" description="Glycosyltransferase 2-like" evidence="3">
    <location>
        <begin position="9"/>
        <end position="150"/>
    </location>
</feature>
<dbReference type="Gene3D" id="3.90.550.10">
    <property type="entry name" value="Spore Coat Polysaccharide Biosynthesis Protein SpsA, Chain A"/>
    <property type="match status" value="1"/>
</dbReference>
<dbReference type="SUPFAM" id="SSF53448">
    <property type="entry name" value="Nucleotide-diphospho-sugar transferases"/>
    <property type="match status" value="1"/>
</dbReference>
<dbReference type="EMBL" id="BTHG01000007">
    <property type="protein sequence ID" value="GMN90260.1"/>
    <property type="molecule type" value="Genomic_DNA"/>
</dbReference>
<dbReference type="CDD" id="cd00761">
    <property type="entry name" value="Glyco_tranf_GTA_type"/>
    <property type="match status" value="1"/>
</dbReference>
<keyword evidence="2" id="KW-0808">Transferase</keyword>